<dbReference type="InterPro" id="IPR029063">
    <property type="entry name" value="SAM-dependent_MTases_sf"/>
</dbReference>
<evidence type="ECO:0000256" key="2">
    <source>
        <dbReference type="ARBA" id="ARBA00022679"/>
    </source>
</evidence>
<dbReference type="EMBL" id="SDWS01000001">
    <property type="protein sequence ID" value="RYB96112.1"/>
    <property type="molecule type" value="Genomic_DNA"/>
</dbReference>
<comment type="caution">
    <text evidence="3">The sequence shown here is derived from an EMBL/GenBank/DDBJ whole genome shotgun (WGS) entry which is preliminary data.</text>
</comment>
<evidence type="ECO:0000313" key="3">
    <source>
        <dbReference type="EMBL" id="RYB96112.1"/>
    </source>
</evidence>
<organism evidence="3 4">
    <name type="scientific">Nocardioides glacieisoli</name>
    <dbReference type="NCBI Taxonomy" id="1168730"/>
    <lineage>
        <taxon>Bacteria</taxon>
        <taxon>Bacillati</taxon>
        <taxon>Actinomycetota</taxon>
        <taxon>Actinomycetes</taxon>
        <taxon>Propionibacteriales</taxon>
        <taxon>Nocardioidaceae</taxon>
        <taxon>Nocardioides</taxon>
    </lineage>
</organism>
<dbReference type="InterPro" id="IPR007072">
    <property type="entry name" value="RNMT_CmcI"/>
</dbReference>
<evidence type="ECO:0000313" key="4">
    <source>
        <dbReference type="Proteomes" id="UP000291838"/>
    </source>
</evidence>
<proteinExistence type="predicted"/>
<dbReference type="GO" id="GO:0005886">
    <property type="term" value="C:plasma membrane"/>
    <property type="evidence" value="ECO:0007669"/>
    <property type="project" value="TreeGrafter"/>
</dbReference>
<dbReference type="OrthoDB" id="189417at2"/>
<dbReference type="Proteomes" id="UP000291838">
    <property type="component" value="Unassembled WGS sequence"/>
</dbReference>
<dbReference type="GO" id="GO:0032259">
    <property type="term" value="P:methylation"/>
    <property type="evidence" value="ECO:0007669"/>
    <property type="project" value="UniProtKB-KW"/>
</dbReference>
<dbReference type="AlphaFoldDB" id="A0A4V1RLK6"/>
<accession>A0A4V1RLK6</accession>
<keyword evidence="4" id="KW-1185">Reference proteome</keyword>
<dbReference type="PANTHER" id="PTHR40048:SF1">
    <property type="entry name" value="RHAMNOSYL O-METHYLTRANSFERASE"/>
    <property type="match status" value="1"/>
</dbReference>
<keyword evidence="2" id="KW-0808">Transferase</keyword>
<protein>
    <submittedName>
        <fullName evidence="3">Cephalosporin hydroxylase</fullName>
    </submittedName>
</protein>
<dbReference type="SUPFAM" id="SSF53335">
    <property type="entry name" value="S-adenosyl-L-methionine-dependent methyltransferases"/>
    <property type="match status" value="1"/>
</dbReference>
<dbReference type="GO" id="GO:0008610">
    <property type="term" value="P:lipid biosynthetic process"/>
    <property type="evidence" value="ECO:0007669"/>
    <property type="project" value="InterPro"/>
</dbReference>
<dbReference type="RefSeq" id="WP_129473065.1">
    <property type="nucleotide sequence ID" value="NZ_SDWS01000001.1"/>
</dbReference>
<reference evidence="3 4" key="1">
    <citation type="submission" date="2019-01" db="EMBL/GenBank/DDBJ databases">
        <title>Novel species of Nocardioides.</title>
        <authorList>
            <person name="Liu Q."/>
            <person name="Xin Y.-H."/>
        </authorList>
    </citation>
    <scope>NUCLEOTIDE SEQUENCE [LARGE SCALE GENOMIC DNA]</scope>
    <source>
        <strain evidence="3 4">HLT3-15</strain>
    </source>
</reference>
<evidence type="ECO:0000256" key="1">
    <source>
        <dbReference type="ARBA" id="ARBA00022603"/>
    </source>
</evidence>
<gene>
    <name evidence="3" type="ORF">EUA06_00545</name>
</gene>
<dbReference type="GO" id="GO:0071770">
    <property type="term" value="P:DIM/DIP cell wall layer assembly"/>
    <property type="evidence" value="ECO:0007669"/>
    <property type="project" value="TreeGrafter"/>
</dbReference>
<dbReference type="PANTHER" id="PTHR40048">
    <property type="entry name" value="RHAMNOSYL O-METHYLTRANSFERASE"/>
    <property type="match status" value="1"/>
</dbReference>
<sequence>MADTTDRSSHGDYVPDGGEFADQRREWRESLGADAELRQQAVDLQVAAEKHSYTYQWEWAGVPVIRIPDDVMVLQELFWSYRPERIVETGVARGGSMLLNTSLMRMCGLEPAVLGIDHKVFPHTTSALAEHPLGEGVTLLEADSTSEDAVAAMRDFIDGAERVILVLDSNHTHAHVLGELEALAPLLPSGGMVLVADTLVEEFPEGHYEGRPWDRGDNPMTAVNAFVEAHDDFDRDDTWGRRALVTEFRDGILRRR</sequence>
<keyword evidence="1" id="KW-0489">Methyltransferase</keyword>
<name>A0A4V1RLK6_9ACTN</name>
<dbReference type="Gene3D" id="3.40.50.150">
    <property type="entry name" value="Vaccinia Virus protein VP39"/>
    <property type="match status" value="1"/>
</dbReference>
<dbReference type="Pfam" id="PF04989">
    <property type="entry name" value="RMNT_CmcI"/>
    <property type="match status" value="1"/>
</dbReference>
<dbReference type="GO" id="GO:0008168">
    <property type="term" value="F:methyltransferase activity"/>
    <property type="evidence" value="ECO:0007669"/>
    <property type="project" value="UniProtKB-KW"/>
</dbReference>